<dbReference type="GO" id="GO:0005634">
    <property type="term" value="C:nucleus"/>
    <property type="evidence" value="ECO:0007669"/>
    <property type="project" value="UniProtKB-SubCell"/>
</dbReference>
<proteinExistence type="predicted"/>
<dbReference type="Gene3D" id="1.10.10.60">
    <property type="entry name" value="Homeodomain-like"/>
    <property type="match status" value="1"/>
</dbReference>
<comment type="subcellular location">
    <subcellularLocation>
        <location evidence="1">Nucleus</location>
    </subcellularLocation>
</comment>
<evidence type="ECO:0000259" key="3">
    <source>
        <dbReference type="PROSITE" id="PS51253"/>
    </source>
</evidence>
<dbReference type="SUPFAM" id="SSF46689">
    <property type="entry name" value="Homeodomain-like"/>
    <property type="match status" value="1"/>
</dbReference>
<feature type="domain" description="HTH CENPB-type" evidence="3">
    <location>
        <begin position="16"/>
        <end position="87"/>
    </location>
</feature>
<dbReference type="InterPro" id="IPR009057">
    <property type="entry name" value="Homeodomain-like_sf"/>
</dbReference>
<evidence type="ECO:0000313" key="4">
    <source>
        <dbReference type="EMBL" id="GAV00092.1"/>
    </source>
</evidence>
<dbReference type="Proteomes" id="UP000186922">
    <property type="component" value="Unassembled WGS sequence"/>
</dbReference>
<accession>A0A1D1VEN4</accession>
<dbReference type="EMBL" id="BDGG01000005">
    <property type="protein sequence ID" value="GAV00092.1"/>
    <property type="molecule type" value="Genomic_DNA"/>
</dbReference>
<dbReference type="PANTHER" id="PTHR19303:SF73">
    <property type="entry name" value="PROTEIN PDC2"/>
    <property type="match status" value="1"/>
</dbReference>
<evidence type="ECO:0000256" key="2">
    <source>
        <dbReference type="ARBA" id="ARBA00023125"/>
    </source>
</evidence>
<dbReference type="STRING" id="947166.A0A1D1VEN4"/>
<dbReference type="Pfam" id="PF03221">
    <property type="entry name" value="HTH_Tnp_Tc5"/>
    <property type="match status" value="1"/>
</dbReference>
<gene>
    <name evidence="4" type="primary">RvY_10990</name>
    <name evidence="4" type="synonym">RvY_10990.2</name>
    <name evidence="4" type="ORF">RvY_10990-2</name>
</gene>
<comment type="caution">
    <text evidence="4">The sequence shown here is derived from an EMBL/GenBank/DDBJ whole genome shotgun (WGS) entry which is preliminary data.</text>
</comment>
<keyword evidence="5" id="KW-1185">Reference proteome</keyword>
<dbReference type="GO" id="GO:0003677">
    <property type="term" value="F:DNA binding"/>
    <property type="evidence" value="ECO:0007669"/>
    <property type="project" value="UniProtKB-KW"/>
</dbReference>
<reference evidence="4 5" key="1">
    <citation type="journal article" date="2016" name="Nat. Commun.">
        <title>Extremotolerant tardigrade genome and improved radiotolerance of human cultured cells by tardigrade-unique protein.</title>
        <authorList>
            <person name="Hashimoto T."/>
            <person name="Horikawa D.D."/>
            <person name="Saito Y."/>
            <person name="Kuwahara H."/>
            <person name="Kozuka-Hata H."/>
            <person name="Shin-I T."/>
            <person name="Minakuchi Y."/>
            <person name="Ohishi K."/>
            <person name="Motoyama A."/>
            <person name="Aizu T."/>
            <person name="Enomoto A."/>
            <person name="Kondo K."/>
            <person name="Tanaka S."/>
            <person name="Hara Y."/>
            <person name="Koshikawa S."/>
            <person name="Sagara H."/>
            <person name="Miura T."/>
            <person name="Yokobori S."/>
            <person name="Miyagawa K."/>
            <person name="Suzuki Y."/>
            <person name="Kubo T."/>
            <person name="Oyama M."/>
            <person name="Kohara Y."/>
            <person name="Fujiyama A."/>
            <person name="Arakawa K."/>
            <person name="Katayama T."/>
            <person name="Toyoda A."/>
            <person name="Kunieda T."/>
        </authorList>
    </citation>
    <scope>NUCLEOTIDE SEQUENCE [LARGE SCALE GENOMIC DNA]</scope>
    <source>
        <strain evidence="4 5">YOKOZUNA-1</strain>
    </source>
</reference>
<evidence type="ECO:0000256" key="1">
    <source>
        <dbReference type="ARBA" id="ARBA00004123"/>
    </source>
</evidence>
<dbReference type="SMART" id="SM00674">
    <property type="entry name" value="CENPB"/>
    <property type="match status" value="1"/>
</dbReference>
<dbReference type="InterPro" id="IPR006600">
    <property type="entry name" value="HTH_CenpB_DNA-bd_dom"/>
</dbReference>
<dbReference type="PROSITE" id="PS51253">
    <property type="entry name" value="HTH_CENPB"/>
    <property type="match status" value="1"/>
</dbReference>
<dbReference type="InterPro" id="IPR050863">
    <property type="entry name" value="CenT-Element_Derived"/>
</dbReference>
<evidence type="ECO:0000313" key="5">
    <source>
        <dbReference type="Proteomes" id="UP000186922"/>
    </source>
</evidence>
<keyword evidence="2" id="KW-0238">DNA-binding</keyword>
<dbReference type="PANTHER" id="PTHR19303">
    <property type="entry name" value="TRANSPOSON"/>
    <property type="match status" value="1"/>
</dbReference>
<sequence length="185" mass="21167">MNRLTPTAYTLRLPAKIKSGKKPLLSDMEEEIYRRFDDARKKGKRVQECDIQRIALQVSKERGIKDFKATRSWLYRYQERHSIVQRSPTHAGKKFSMTEEDIEKEAQFPDMVEEIVTLNNTPPSRMINFDETSGKLQNSHKKTLSPKGVKDVTVIDPNAPQENFTVGLAISADGYKFSGRGDFQG</sequence>
<dbReference type="AlphaFoldDB" id="A0A1D1VEN4"/>
<organism evidence="4 5">
    <name type="scientific">Ramazzottius varieornatus</name>
    <name type="common">Water bear</name>
    <name type="synonym">Tardigrade</name>
    <dbReference type="NCBI Taxonomy" id="947166"/>
    <lineage>
        <taxon>Eukaryota</taxon>
        <taxon>Metazoa</taxon>
        <taxon>Ecdysozoa</taxon>
        <taxon>Tardigrada</taxon>
        <taxon>Eutardigrada</taxon>
        <taxon>Parachela</taxon>
        <taxon>Hypsibioidea</taxon>
        <taxon>Ramazzottiidae</taxon>
        <taxon>Ramazzottius</taxon>
    </lineage>
</organism>
<dbReference type="OrthoDB" id="125347at2759"/>
<name>A0A1D1VEN4_RAMVA</name>
<protein>
    <recommendedName>
        <fullName evidence="3">HTH CENPB-type domain-containing protein</fullName>
    </recommendedName>
</protein>